<sequence length="134" mass="14381">MNDNAPLTPPVVLVMDRDPFIQSDIDMTLHEVMPDAMVHLCSDTAAAASLIDTLEPLSLAVLRLMRHDRLDPRLPRRAAARGARVLLLGDPIDLGKGDGSEAQIADDRIAVLPVPFSAGTFRAALAELGFPAFS</sequence>
<dbReference type="Proteomes" id="UP000609121">
    <property type="component" value="Unassembled WGS sequence"/>
</dbReference>
<dbReference type="RefSeq" id="WP_193181984.1">
    <property type="nucleotide sequence ID" value="NZ_JACVXA010000022.1"/>
</dbReference>
<reference evidence="1" key="1">
    <citation type="submission" date="2020-09" db="EMBL/GenBank/DDBJ databases">
        <title>A novel bacterium of genus Mangrovicoccus, isolated from South China Sea.</title>
        <authorList>
            <person name="Huang H."/>
            <person name="Mo K."/>
            <person name="Hu Y."/>
        </authorList>
    </citation>
    <scope>NUCLEOTIDE SEQUENCE</scope>
    <source>
        <strain evidence="1">HB182678</strain>
    </source>
</reference>
<comment type="caution">
    <text evidence="1">The sequence shown here is derived from an EMBL/GenBank/DDBJ whole genome shotgun (WGS) entry which is preliminary data.</text>
</comment>
<organism evidence="1 2">
    <name type="scientific">Mangrovicoccus algicola</name>
    <dbReference type="NCBI Taxonomy" id="2771008"/>
    <lineage>
        <taxon>Bacteria</taxon>
        <taxon>Pseudomonadati</taxon>
        <taxon>Pseudomonadota</taxon>
        <taxon>Alphaproteobacteria</taxon>
        <taxon>Rhodobacterales</taxon>
        <taxon>Paracoccaceae</taxon>
        <taxon>Mangrovicoccus</taxon>
    </lineage>
</organism>
<proteinExistence type="predicted"/>
<evidence type="ECO:0000313" key="1">
    <source>
        <dbReference type="EMBL" id="MBE3638409.1"/>
    </source>
</evidence>
<protein>
    <submittedName>
        <fullName evidence="1">Uncharacterized protein</fullName>
    </submittedName>
</protein>
<gene>
    <name evidence="1" type="ORF">ICN82_09370</name>
</gene>
<dbReference type="EMBL" id="JACVXA010000022">
    <property type="protein sequence ID" value="MBE3638409.1"/>
    <property type="molecule type" value="Genomic_DNA"/>
</dbReference>
<accession>A0A8J6Z602</accession>
<keyword evidence="2" id="KW-1185">Reference proteome</keyword>
<evidence type="ECO:0000313" key="2">
    <source>
        <dbReference type="Proteomes" id="UP000609121"/>
    </source>
</evidence>
<dbReference type="AlphaFoldDB" id="A0A8J6Z602"/>
<name>A0A8J6Z602_9RHOB</name>